<accession>A0A0L9U4W9</accession>
<evidence type="ECO:0000313" key="3">
    <source>
        <dbReference type="Proteomes" id="UP000053144"/>
    </source>
</evidence>
<proteinExistence type="predicted"/>
<dbReference type="Gramene" id="KOM37826">
    <property type="protein sequence ID" value="KOM37826"/>
    <property type="gene ID" value="LR48_Vigan03g120800"/>
</dbReference>
<feature type="compositionally biased region" description="Basic and acidic residues" evidence="1">
    <location>
        <begin position="7"/>
        <end position="19"/>
    </location>
</feature>
<organism evidence="2 3">
    <name type="scientific">Phaseolus angularis</name>
    <name type="common">Azuki bean</name>
    <name type="synonym">Vigna angularis</name>
    <dbReference type="NCBI Taxonomy" id="3914"/>
    <lineage>
        <taxon>Eukaryota</taxon>
        <taxon>Viridiplantae</taxon>
        <taxon>Streptophyta</taxon>
        <taxon>Embryophyta</taxon>
        <taxon>Tracheophyta</taxon>
        <taxon>Spermatophyta</taxon>
        <taxon>Magnoliopsida</taxon>
        <taxon>eudicotyledons</taxon>
        <taxon>Gunneridae</taxon>
        <taxon>Pentapetalae</taxon>
        <taxon>rosids</taxon>
        <taxon>fabids</taxon>
        <taxon>Fabales</taxon>
        <taxon>Fabaceae</taxon>
        <taxon>Papilionoideae</taxon>
        <taxon>50 kb inversion clade</taxon>
        <taxon>NPAAA clade</taxon>
        <taxon>indigoferoid/millettioid clade</taxon>
        <taxon>Phaseoleae</taxon>
        <taxon>Vigna</taxon>
    </lineage>
</organism>
<gene>
    <name evidence="2" type="ORF">LR48_Vigan03g120800</name>
</gene>
<evidence type="ECO:0000256" key="1">
    <source>
        <dbReference type="SAM" id="MobiDB-lite"/>
    </source>
</evidence>
<dbReference type="EMBL" id="CM003373">
    <property type="protein sequence ID" value="KOM37826.1"/>
    <property type="molecule type" value="Genomic_DNA"/>
</dbReference>
<evidence type="ECO:0000313" key="2">
    <source>
        <dbReference type="EMBL" id="KOM37826.1"/>
    </source>
</evidence>
<sequence length="156" mass="17902">MASSSSLREKRTTPFERKANPTGWINDEEIQSDFVCLWGFKELDGDYYPNLVKVFYANLRVKDSLILSRVKGVDVWIDEAIWNTIAGFHPARIKSHLGMCGINKMAIYKDCIRFPEEPRDFTLFRVGDLKRDECVCAFVIAWVILPRGGNHAQLTT</sequence>
<feature type="region of interest" description="Disordered" evidence="1">
    <location>
        <begin position="1"/>
        <end position="20"/>
    </location>
</feature>
<reference evidence="3" key="1">
    <citation type="journal article" date="2015" name="Proc. Natl. Acad. Sci. U.S.A.">
        <title>Genome sequencing of adzuki bean (Vigna angularis) provides insight into high starch and low fat accumulation and domestication.</title>
        <authorList>
            <person name="Yang K."/>
            <person name="Tian Z."/>
            <person name="Chen C."/>
            <person name="Luo L."/>
            <person name="Zhao B."/>
            <person name="Wang Z."/>
            <person name="Yu L."/>
            <person name="Li Y."/>
            <person name="Sun Y."/>
            <person name="Li W."/>
            <person name="Chen Y."/>
            <person name="Li Y."/>
            <person name="Zhang Y."/>
            <person name="Ai D."/>
            <person name="Zhao J."/>
            <person name="Shang C."/>
            <person name="Ma Y."/>
            <person name="Wu B."/>
            <person name="Wang M."/>
            <person name="Gao L."/>
            <person name="Sun D."/>
            <person name="Zhang P."/>
            <person name="Guo F."/>
            <person name="Wang W."/>
            <person name="Li Y."/>
            <person name="Wang J."/>
            <person name="Varshney R.K."/>
            <person name="Wang J."/>
            <person name="Ling H.Q."/>
            <person name="Wan P."/>
        </authorList>
    </citation>
    <scope>NUCLEOTIDE SEQUENCE</scope>
    <source>
        <strain evidence="3">cv. Jingnong 6</strain>
    </source>
</reference>
<name>A0A0L9U4W9_PHAAN</name>
<protein>
    <submittedName>
        <fullName evidence="2">Uncharacterized protein</fullName>
    </submittedName>
</protein>
<dbReference type="AlphaFoldDB" id="A0A0L9U4W9"/>
<dbReference type="Proteomes" id="UP000053144">
    <property type="component" value="Chromosome 3"/>
</dbReference>